<accession>A0A0D2NZS6</accession>
<keyword evidence="3" id="KW-1185">Reference proteome</keyword>
<gene>
    <name evidence="2" type="ORF">HYPSUDRAFT_209121</name>
</gene>
<evidence type="ECO:0000256" key="1">
    <source>
        <dbReference type="SAM" id="MobiDB-lite"/>
    </source>
</evidence>
<dbReference type="Proteomes" id="UP000054270">
    <property type="component" value="Unassembled WGS sequence"/>
</dbReference>
<evidence type="ECO:0000313" key="3">
    <source>
        <dbReference type="Proteomes" id="UP000054270"/>
    </source>
</evidence>
<sequence>MSSGHGSAISSSQYHQLLARFNESQRENSSLWTRNAALEAKVETLLMAYNMLLTHIPATTKYQPALRREDYPRVRFWTRQDWNAASQEQILELEQPDESEAFPELDIEEGDEPKEPSPAGRACARGKHRSAQGINVAMKYIENEEGTVIDGYRGAEIRRYARSLWVQMALDDKLPKAWGNADATSLSTYNDSMAQRFPELRLCASDWKANMVAIDNYPSWRHNWLKKQNKDSTSKRPIHDHSESGGSSAKKSRTGLEIGNELLAPIPPLTQEGQSAPLDTIPVPTINLIPGTPFKNPHIDPALPQHNLAFTIGNPLMHTSTNINGMWPLPTDSTNRSATPAPYPFIGLATGAPTPAASDLPAPLAMDIANSLPVNRGKGSRMRPTKTTTARNLCAQDWVKTNPQGTTDDFKSYYSSLSDEQKQVWEEKSKAAS</sequence>
<protein>
    <submittedName>
        <fullName evidence="2">Uncharacterized protein</fullName>
    </submittedName>
</protein>
<dbReference type="OrthoDB" id="3235325at2759"/>
<evidence type="ECO:0000313" key="2">
    <source>
        <dbReference type="EMBL" id="KJA13935.1"/>
    </source>
</evidence>
<dbReference type="EMBL" id="KN817704">
    <property type="protein sequence ID" value="KJA13935.1"/>
    <property type="molecule type" value="Genomic_DNA"/>
</dbReference>
<proteinExistence type="predicted"/>
<name>A0A0D2NZS6_HYPSF</name>
<dbReference type="AlphaFoldDB" id="A0A0D2NZS6"/>
<feature type="compositionally biased region" description="Basic and acidic residues" evidence="1">
    <location>
        <begin position="228"/>
        <end position="243"/>
    </location>
</feature>
<dbReference type="STRING" id="945553.A0A0D2NZS6"/>
<feature type="region of interest" description="Disordered" evidence="1">
    <location>
        <begin position="375"/>
        <end position="409"/>
    </location>
</feature>
<feature type="region of interest" description="Disordered" evidence="1">
    <location>
        <begin position="228"/>
        <end position="253"/>
    </location>
</feature>
<reference evidence="3" key="1">
    <citation type="submission" date="2014-04" db="EMBL/GenBank/DDBJ databases">
        <title>Evolutionary Origins and Diversification of the Mycorrhizal Mutualists.</title>
        <authorList>
            <consortium name="DOE Joint Genome Institute"/>
            <consortium name="Mycorrhizal Genomics Consortium"/>
            <person name="Kohler A."/>
            <person name="Kuo A."/>
            <person name="Nagy L.G."/>
            <person name="Floudas D."/>
            <person name="Copeland A."/>
            <person name="Barry K.W."/>
            <person name="Cichocki N."/>
            <person name="Veneault-Fourrey C."/>
            <person name="LaButti K."/>
            <person name="Lindquist E.A."/>
            <person name="Lipzen A."/>
            <person name="Lundell T."/>
            <person name="Morin E."/>
            <person name="Murat C."/>
            <person name="Riley R."/>
            <person name="Ohm R."/>
            <person name="Sun H."/>
            <person name="Tunlid A."/>
            <person name="Henrissat B."/>
            <person name="Grigoriev I.V."/>
            <person name="Hibbett D.S."/>
            <person name="Martin F."/>
        </authorList>
    </citation>
    <scope>NUCLEOTIDE SEQUENCE [LARGE SCALE GENOMIC DNA]</scope>
    <source>
        <strain evidence="3">FD-334 SS-4</strain>
    </source>
</reference>
<dbReference type="OMA" id="DECEGRW"/>
<organism evidence="2 3">
    <name type="scientific">Hypholoma sublateritium (strain FD-334 SS-4)</name>
    <dbReference type="NCBI Taxonomy" id="945553"/>
    <lineage>
        <taxon>Eukaryota</taxon>
        <taxon>Fungi</taxon>
        <taxon>Dikarya</taxon>
        <taxon>Basidiomycota</taxon>
        <taxon>Agaricomycotina</taxon>
        <taxon>Agaricomycetes</taxon>
        <taxon>Agaricomycetidae</taxon>
        <taxon>Agaricales</taxon>
        <taxon>Agaricineae</taxon>
        <taxon>Strophariaceae</taxon>
        <taxon>Hypholoma</taxon>
    </lineage>
</organism>
<feature type="compositionally biased region" description="Polar residues" evidence="1">
    <location>
        <begin position="399"/>
        <end position="409"/>
    </location>
</feature>